<dbReference type="Pfam" id="PF08544">
    <property type="entry name" value="GHMP_kinases_C"/>
    <property type="match status" value="1"/>
</dbReference>
<keyword evidence="7" id="KW-0460">Magnesium</keyword>
<dbReference type="InterPro" id="IPR013750">
    <property type="entry name" value="GHMP_kinase_C_dom"/>
</dbReference>
<evidence type="ECO:0000256" key="9">
    <source>
        <dbReference type="ARBA" id="ARBA00029438"/>
    </source>
</evidence>
<dbReference type="InterPro" id="IPR006205">
    <property type="entry name" value="Mev_gal_kin"/>
</dbReference>
<evidence type="ECO:0000256" key="2">
    <source>
        <dbReference type="ARBA" id="ARBA00022516"/>
    </source>
</evidence>
<dbReference type="PRINTS" id="PR00959">
    <property type="entry name" value="MEVGALKINASE"/>
</dbReference>
<evidence type="ECO:0000259" key="11">
    <source>
        <dbReference type="Pfam" id="PF08544"/>
    </source>
</evidence>
<dbReference type="Proteomes" id="UP000664096">
    <property type="component" value="Unassembled WGS sequence"/>
</dbReference>
<dbReference type="InterPro" id="IPR006204">
    <property type="entry name" value="GHMP_kinase_N_dom"/>
</dbReference>
<evidence type="ECO:0000256" key="8">
    <source>
        <dbReference type="ARBA" id="ARBA00023098"/>
    </source>
</evidence>
<keyword evidence="3" id="KW-0808">Transferase</keyword>
<keyword evidence="2" id="KW-0444">Lipid biosynthesis</keyword>
<dbReference type="InterPro" id="IPR036554">
    <property type="entry name" value="GHMP_kinase_C_sf"/>
</dbReference>
<evidence type="ECO:0000256" key="6">
    <source>
        <dbReference type="ARBA" id="ARBA00022840"/>
    </source>
</evidence>
<sequence>MTIMNSTIRTSAPGSIMVTGEHAVVYGHRAVVSAIEQRISITLTPRSDRLVRITSEIAAPLELSLEALPEGGDYRFVLAAIARYLADLPSGFTLEIRSEIDPTLGLGSSAAVTVACLGALSRFAGTGQQGLHADALAIVRKLQGRGSGADLAASFHGGLVAYRAPQALGNGVIQALPLPPAAVSLKYCGYKTPTSEVLRMIAEKMAGDEARFNTLYDRMGAESAQTIAAAECGNWDGFYEGLNRYQALMEDLGVCDETLGEIITSARSESSTLAAKISGSGLGDCVLALGTPPTGFVPVTLAKKGLTIDA</sequence>
<dbReference type="EMBL" id="JAEKJZ010000001">
    <property type="protein sequence ID" value="MBN9670996.1"/>
    <property type="molecule type" value="Genomic_DNA"/>
</dbReference>
<evidence type="ECO:0000256" key="5">
    <source>
        <dbReference type="ARBA" id="ARBA00022777"/>
    </source>
</evidence>
<dbReference type="AlphaFoldDB" id="A0A939ECX4"/>
<comment type="pathway">
    <text evidence="9">Isoprenoid biosynthesis; isopentenyl diphosphate biosynthesis via mevalonate pathway; isopentenyl diphosphate from (R)-mevalonate: step 1/3.</text>
</comment>
<dbReference type="GO" id="GO:0005737">
    <property type="term" value="C:cytoplasm"/>
    <property type="evidence" value="ECO:0007669"/>
    <property type="project" value="InterPro"/>
</dbReference>
<organism evidence="12 13">
    <name type="scientific">Roseibium aggregatum</name>
    <dbReference type="NCBI Taxonomy" id="187304"/>
    <lineage>
        <taxon>Bacteria</taxon>
        <taxon>Pseudomonadati</taxon>
        <taxon>Pseudomonadota</taxon>
        <taxon>Alphaproteobacteria</taxon>
        <taxon>Hyphomicrobiales</taxon>
        <taxon>Stappiaceae</taxon>
        <taxon>Roseibium</taxon>
    </lineage>
</organism>
<comment type="caution">
    <text evidence="12">The sequence shown here is derived from an EMBL/GenBank/DDBJ whole genome shotgun (WGS) entry which is preliminary data.</text>
</comment>
<reference evidence="12" key="1">
    <citation type="submission" date="2020-12" db="EMBL/GenBank/DDBJ databases">
        <title>Oil enriched cultivation method for isolating marine PHA-producing bacteria.</title>
        <authorList>
            <person name="Zheng W."/>
            <person name="Yu S."/>
            <person name="Huang Y."/>
        </authorList>
    </citation>
    <scope>NUCLEOTIDE SEQUENCE</scope>
    <source>
        <strain evidence="12">SY-2-12</strain>
    </source>
</reference>
<feature type="domain" description="GHMP kinase N-terminal" evidence="10">
    <location>
        <begin position="77"/>
        <end position="158"/>
    </location>
</feature>
<evidence type="ECO:0000313" key="13">
    <source>
        <dbReference type="Proteomes" id="UP000664096"/>
    </source>
</evidence>
<evidence type="ECO:0008006" key="14">
    <source>
        <dbReference type="Google" id="ProtNLM"/>
    </source>
</evidence>
<dbReference type="PANTHER" id="PTHR43290:SF2">
    <property type="entry name" value="MEVALONATE KINASE"/>
    <property type="match status" value="1"/>
</dbReference>
<dbReference type="PANTHER" id="PTHR43290">
    <property type="entry name" value="MEVALONATE KINASE"/>
    <property type="match status" value="1"/>
</dbReference>
<dbReference type="GO" id="GO:0005524">
    <property type="term" value="F:ATP binding"/>
    <property type="evidence" value="ECO:0007669"/>
    <property type="project" value="UniProtKB-KW"/>
</dbReference>
<dbReference type="SUPFAM" id="SSF54211">
    <property type="entry name" value="Ribosomal protein S5 domain 2-like"/>
    <property type="match status" value="1"/>
</dbReference>
<dbReference type="InterPro" id="IPR014721">
    <property type="entry name" value="Ribsml_uS5_D2-typ_fold_subgr"/>
</dbReference>
<keyword evidence="6" id="KW-0067">ATP-binding</keyword>
<evidence type="ECO:0000313" key="12">
    <source>
        <dbReference type="EMBL" id="MBN9670996.1"/>
    </source>
</evidence>
<evidence type="ECO:0000256" key="3">
    <source>
        <dbReference type="ARBA" id="ARBA00022679"/>
    </source>
</evidence>
<name>A0A939ECX4_9HYPH</name>
<evidence type="ECO:0000259" key="10">
    <source>
        <dbReference type="Pfam" id="PF00288"/>
    </source>
</evidence>
<accession>A0A939ECX4</accession>
<proteinExistence type="predicted"/>
<dbReference type="SUPFAM" id="SSF55060">
    <property type="entry name" value="GHMP Kinase, C-terminal domain"/>
    <property type="match status" value="1"/>
</dbReference>
<protein>
    <recommendedName>
        <fullName evidence="14">Mevalonate kinase</fullName>
    </recommendedName>
</protein>
<dbReference type="GO" id="GO:0004496">
    <property type="term" value="F:mevalonate kinase activity"/>
    <property type="evidence" value="ECO:0007669"/>
    <property type="project" value="InterPro"/>
</dbReference>
<keyword evidence="5" id="KW-0418">Kinase</keyword>
<keyword evidence="1" id="KW-0963">Cytoplasm</keyword>
<dbReference type="Pfam" id="PF00288">
    <property type="entry name" value="GHMP_kinases_N"/>
    <property type="match status" value="1"/>
</dbReference>
<evidence type="ECO:0000256" key="1">
    <source>
        <dbReference type="ARBA" id="ARBA00022490"/>
    </source>
</evidence>
<feature type="domain" description="GHMP kinase C-terminal" evidence="11">
    <location>
        <begin position="230"/>
        <end position="290"/>
    </location>
</feature>
<keyword evidence="4" id="KW-0547">Nucleotide-binding</keyword>
<gene>
    <name evidence="12" type="ORF">JF539_11690</name>
</gene>
<dbReference type="GO" id="GO:0008299">
    <property type="term" value="P:isoprenoid biosynthetic process"/>
    <property type="evidence" value="ECO:0007669"/>
    <property type="project" value="InterPro"/>
</dbReference>
<dbReference type="InterPro" id="IPR020568">
    <property type="entry name" value="Ribosomal_Su5_D2-typ_SF"/>
</dbReference>
<dbReference type="Gene3D" id="3.30.230.10">
    <property type="match status" value="1"/>
</dbReference>
<dbReference type="Gene3D" id="3.30.70.890">
    <property type="entry name" value="GHMP kinase, C-terminal domain"/>
    <property type="match status" value="1"/>
</dbReference>
<evidence type="ECO:0000256" key="7">
    <source>
        <dbReference type="ARBA" id="ARBA00022842"/>
    </source>
</evidence>
<evidence type="ECO:0000256" key="4">
    <source>
        <dbReference type="ARBA" id="ARBA00022741"/>
    </source>
</evidence>
<keyword evidence="8" id="KW-0443">Lipid metabolism</keyword>